<keyword evidence="1" id="KW-1133">Transmembrane helix</keyword>
<feature type="transmembrane region" description="Helical" evidence="1">
    <location>
        <begin position="213"/>
        <end position="232"/>
    </location>
</feature>
<dbReference type="Proteomes" id="UP000031197">
    <property type="component" value="Unassembled WGS sequence"/>
</dbReference>
<dbReference type="AlphaFoldDB" id="A0A0B3XR04"/>
<gene>
    <name evidence="2" type="ORF">RJ41_12405</name>
</gene>
<keyword evidence="1" id="KW-0472">Membrane</keyword>
<keyword evidence="1" id="KW-0812">Transmembrane</keyword>
<evidence type="ECO:0000313" key="2">
    <source>
        <dbReference type="EMBL" id="KHT50591.1"/>
    </source>
</evidence>
<organism evidence="2 3">
    <name type="scientific">Alteromonas marina</name>
    <dbReference type="NCBI Taxonomy" id="203795"/>
    <lineage>
        <taxon>Bacteria</taxon>
        <taxon>Pseudomonadati</taxon>
        <taxon>Pseudomonadota</taxon>
        <taxon>Gammaproteobacteria</taxon>
        <taxon>Alteromonadales</taxon>
        <taxon>Alteromonadaceae</taxon>
        <taxon>Alteromonas/Salinimonas group</taxon>
        <taxon>Alteromonas</taxon>
    </lineage>
</organism>
<dbReference type="RefSeq" id="WP_039221272.1">
    <property type="nucleotide sequence ID" value="NZ_JWLW01000023.1"/>
</dbReference>
<feature type="transmembrane region" description="Helical" evidence="1">
    <location>
        <begin position="52"/>
        <end position="70"/>
    </location>
</feature>
<protein>
    <submittedName>
        <fullName evidence="2">Uncharacterized protein</fullName>
    </submittedName>
</protein>
<name>A0A0B3XR04_9ALTE</name>
<keyword evidence="3" id="KW-1185">Reference proteome</keyword>
<accession>A0A0B3XR04</accession>
<feature type="transmembrane region" description="Helical" evidence="1">
    <location>
        <begin position="133"/>
        <end position="154"/>
    </location>
</feature>
<comment type="caution">
    <text evidence="2">The sequence shown here is derived from an EMBL/GenBank/DDBJ whole genome shotgun (WGS) entry which is preliminary data.</text>
</comment>
<feature type="transmembrane region" description="Helical" evidence="1">
    <location>
        <begin position="12"/>
        <end position="32"/>
    </location>
</feature>
<evidence type="ECO:0000256" key="1">
    <source>
        <dbReference type="SAM" id="Phobius"/>
    </source>
</evidence>
<sequence>MKLNLYSNMHKGASIGFFPLLTTLILLSVHYFTGALDWPGVGEVRAQRDFNSAIGMSLLTGYFWFALRLMHQNVASTLISLLVKTNQLSQFSSHRSELSLEFKHHIFNAIIISIMITIVYCMFEGLITVKQEIHVLFLTATAVPFWFLAILFLFQISSNIKYLTNKVLPHAGGNIDRLKSIMTILKLGTTNSIFAMGALTIFPIFWLKKDIPSIDVLVVTFFTGVVGFYLFWPVIKLKKRLEDEQKEVVLILEEHIEDGIKRCAKQQESVTAVSIEQLESEKERVLKMGARIFAPRDKARVAACLALIPISWVLLFVVEWLIQLPRYH</sequence>
<feature type="transmembrane region" description="Helical" evidence="1">
    <location>
        <begin position="301"/>
        <end position="322"/>
    </location>
</feature>
<dbReference type="OrthoDB" id="6336579at2"/>
<evidence type="ECO:0000313" key="3">
    <source>
        <dbReference type="Proteomes" id="UP000031197"/>
    </source>
</evidence>
<reference evidence="2 3" key="1">
    <citation type="submission" date="2014-12" db="EMBL/GenBank/DDBJ databases">
        <title>Genome sequencing of Alteromonas marina AD001.</title>
        <authorList>
            <person name="Adrian T.G.S."/>
            <person name="Chan K.G."/>
        </authorList>
    </citation>
    <scope>NUCLEOTIDE SEQUENCE [LARGE SCALE GENOMIC DNA]</scope>
    <source>
        <strain evidence="2 3">AD001</strain>
    </source>
</reference>
<dbReference type="EMBL" id="JWLW01000023">
    <property type="protein sequence ID" value="KHT50591.1"/>
    <property type="molecule type" value="Genomic_DNA"/>
</dbReference>
<feature type="transmembrane region" description="Helical" evidence="1">
    <location>
        <begin position="187"/>
        <end position="207"/>
    </location>
</feature>
<proteinExistence type="predicted"/>
<feature type="transmembrane region" description="Helical" evidence="1">
    <location>
        <begin position="106"/>
        <end position="127"/>
    </location>
</feature>